<dbReference type="PANTHER" id="PTHR28250:SF1">
    <property type="entry name" value="CYTOCHROME B PRE-MRNA-PROCESSING PROTEIN 6"/>
    <property type="match status" value="1"/>
</dbReference>
<dbReference type="Pfam" id="PF20180">
    <property type="entry name" value="UQCC2_CBP6"/>
    <property type="match status" value="1"/>
</dbReference>
<dbReference type="GO" id="GO:0034551">
    <property type="term" value="P:mitochondrial respiratory chain complex III assembly"/>
    <property type="evidence" value="ECO:0007669"/>
    <property type="project" value="TreeGrafter"/>
</dbReference>
<dbReference type="GO" id="GO:0061671">
    <property type="term" value="C:Cbp3p-Cbp6 complex"/>
    <property type="evidence" value="ECO:0007669"/>
    <property type="project" value="InterPro"/>
</dbReference>
<dbReference type="GeneID" id="80875780"/>
<accession>A0AAF0AUT2</accession>
<evidence type="ECO:0000313" key="1">
    <source>
        <dbReference type="EMBL" id="WBW71927.1"/>
    </source>
</evidence>
<name>A0AAF0AUT2_9SCHI</name>
<protein>
    <submittedName>
        <fullName evidence="1">Mitochondrial complex III assembly protein Cbp6</fullName>
    </submittedName>
</protein>
<dbReference type="AlphaFoldDB" id="A0AAF0AUT2"/>
<organism evidence="1 2">
    <name type="scientific">Schizosaccharomyces osmophilus</name>
    <dbReference type="NCBI Taxonomy" id="2545709"/>
    <lineage>
        <taxon>Eukaryota</taxon>
        <taxon>Fungi</taxon>
        <taxon>Dikarya</taxon>
        <taxon>Ascomycota</taxon>
        <taxon>Taphrinomycotina</taxon>
        <taxon>Schizosaccharomycetes</taxon>
        <taxon>Schizosaccharomycetales</taxon>
        <taxon>Schizosaccharomycetaceae</taxon>
        <taxon>Schizosaccharomyces</taxon>
    </lineage>
</organism>
<dbReference type="EMBL" id="CP115611">
    <property type="protein sequence ID" value="WBW71927.1"/>
    <property type="molecule type" value="Genomic_DNA"/>
</dbReference>
<dbReference type="Proteomes" id="UP001212411">
    <property type="component" value="Chromosome 1"/>
</dbReference>
<proteinExistence type="predicted"/>
<dbReference type="KEGG" id="som:SOMG_02299"/>
<dbReference type="GO" id="GO:0043022">
    <property type="term" value="F:ribosome binding"/>
    <property type="evidence" value="ECO:0007669"/>
    <property type="project" value="InterPro"/>
</dbReference>
<dbReference type="InterPro" id="IPR037653">
    <property type="entry name" value="Cbp6"/>
</dbReference>
<reference evidence="1 2" key="1">
    <citation type="journal article" date="2023" name="G3 (Bethesda)">
        <title>A high-quality reference genome for the fission yeast Schizosaccharomyces osmophilus.</title>
        <authorList>
            <person name="Jia G.S."/>
            <person name="Zhang W.C."/>
            <person name="Liang Y."/>
            <person name="Liu X.H."/>
            <person name="Rhind N."/>
            <person name="Pidoux A."/>
            <person name="Brysch-Herzberg M."/>
            <person name="Du L.L."/>
        </authorList>
    </citation>
    <scope>NUCLEOTIDE SEQUENCE [LARGE SCALE GENOMIC DNA]</scope>
    <source>
        <strain evidence="1 2">CBS 15793</strain>
    </source>
</reference>
<sequence>MSNHLTRIISLWPKDELRPWLSFPKALDTTFRSKLEKLSPEDRKLQLNAADKLLENTYWNEFTPQKNVLKPQFNPNYYEDLKQVRRKEVKVPWFKRLFQSN</sequence>
<keyword evidence="2" id="KW-1185">Reference proteome</keyword>
<dbReference type="RefSeq" id="XP_056036170.1">
    <property type="nucleotide sequence ID" value="XM_056181091.1"/>
</dbReference>
<gene>
    <name evidence="1" type="primary">cbp6</name>
    <name evidence="1" type="ORF">SOMG_02299</name>
</gene>
<dbReference type="PANTHER" id="PTHR28250">
    <property type="entry name" value="CYTOCHROME B PRE-MRNA-PROCESSING PROTEIN 6"/>
    <property type="match status" value="1"/>
</dbReference>
<evidence type="ECO:0000313" key="2">
    <source>
        <dbReference type="Proteomes" id="UP001212411"/>
    </source>
</evidence>